<dbReference type="OrthoDB" id="5146554at2"/>
<proteinExistence type="predicted"/>
<dbReference type="STRING" id="587636.SAMN05216199_2765"/>
<dbReference type="Proteomes" id="UP000199019">
    <property type="component" value="Unassembled WGS sequence"/>
</dbReference>
<dbReference type="EMBL" id="FOHB01000004">
    <property type="protein sequence ID" value="SES28539.1"/>
    <property type="molecule type" value="Genomic_DNA"/>
</dbReference>
<accession>A0A1H9W422</accession>
<dbReference type="RefSeq" id="WP_143056214.1">
    <property type="nucleotide sequence ID" value="NZ_FOHB01000004.1"/>
</dbReference>
<evidence type="ECO:0000313" key="1">
    <source>
        <dbReference type="EMBL" id="SES28539.1"/>
    </source>
</evidence>
<dbReference type="AlphaFoldDB" id="A0A1H9W422"/>
<dbReference type="Gene3D" id="3.40.1000.10">
    <property type="entry name" value="Mog1/PsbP, alpha/beta/alpha sandwich"/>
    <property type="match status" value="1"/>
</dbReference>
<keyword evidence="2" id="KW-1185">Reference proteome</keyword>
<evidence type="ECO:0008006" key="3">
    <source>
        <dbReference type="Google" id="ProtNLM"/>
    </source>
</evidence>
<protein>
    <recommendedName>
        <fullName evidence="3">Lipoprotein LpqN</fullName>
    </recommendedName>
</protein>
<reference evidence="2" key="1">
    <citation type="submission" date="2016-10" db="EMBL/GenBank/DDBJ databases">
        <authorList>
            <person name="Varghese N."/>
            <person name="Submissions S."/>
        </authorList>
    </citation>
    <scope>NUCLEOTIDE SEQUENCE [LARGE SCALE GENOMIC DNA]</scope>
    <source>
        <strain evidence="2">CGMCC 1.6963</strain>
    </source>
</reference>
<evidence type="ECO:0000313" key="2">
    <source>
        <dbReference type="Proteomes" id="UP000199019"/>
    </source>
</evidence>
<gene>
    <name evidence="1" type="ORF">SAMN05216199_2765</name>
</gene>
<name>A0A1H9W422_9MICO</name>
<sequence>MSSGVGTVTGAAASSAAGVQTLAYPSPQFPGPPTVAVDIPADWSPVRVAGTLLAARRTASESAFAPNVVVRGFTRSNQFTIGRALGELAAYVARQDGGEMETPFEVEIERVPFVGVNVSWTDQAIGDVVQAHLFAGARRGQVVDLIQVTGSVGGPDAESEYAAIQQVMQTVRVKR</sequence>
<organism evidence="1 2">
    <name type="scientific">Pedococcus cremeus</name>
    <dbReference type="NCBI Taxonomy" id="587636"/>
    <lineage>
        <taxon>Bacteria</taxon>
        <taxon>Bacillati</taxon>
        <taxon>Actinomycetota</taxon>
        <taxon>Actinomycetes</taxon>
        <taxon>Micrococcales</taxon>
        <taxon>Intrasporangiaceae</taxon>
        <taxon>Pedococcus</taxon>
    </lineage>
</organism>